<evidence type="ECO:0000313" key="2">
    <source>
        <dbReference type="EMBL" id="PJE74503.1"/>
    </source>
</evidence>
<keyword evidence="1" id="KW-1133">Transmembrane helix</keyword>
<feature type="transmembrane region" description="Helical" evidence="1">
    <location>
        <begin position="12"/>
        <end position="34"/>
    </location>
</feature>
<keyword evidence="1" id="KW-0472">Membrane</keyword>
<comment type="caution">
    <text evidence="2">The sequence shown here is derived from an EMBL/GenBank/DDBJ whole genome shotgun (WGS) entry which is preliminary data.</text>
</comment>
<evidence type="ECO:0000256" key="1">
    <source>
        <dbReference type="SAM" id="Phobius"/>
    </source>
</evidence>
<sequence length="76" mass="8081">MDPIQTQAENKSIGPVIGIIVIIIVLIVGAFYIWGGKTDTQEAAPLTPTDEVSDIQADLDSSGDINLDLSDIDLNI</sequence>
<accession>A0A2M8LCY4</accession>
<dbReference type="AlphaFoldDB" id="A0A2M8LCY4"/>
<protein>
    <submittedName>
        <fullName evidence="2">Uncharacterized protein</fullName>
    </submittedName>
</protein>
<gene>
    <name evidence="2" type="ORF">COV01_00500</name>
</gene>
<proteinExistence type="predicted"/>
<evidence type="ECO:0000313" key="3">
    <source>
        <dbReference type="Proteomes" id="UP000228700"/>
    </source>
</evidence>
<dbReference type="Proteomes" id="UP000228700">
    <property type="component" value="Unassembled WGS sequence"/>
</dbReference>
<reference evidence="3" key="1">
    <citation type="submission" date="2017-09" db="EMBL/GenBank/DDBJ databases">
        <title>Depth-based differentiation of microbial function through sediment-hosted aquifers and enrichment of novel symbionts in the deep terrestrial subsurface.</title>
        <authorList>
            <person name="Probst A.J."/>
            <person name="Ladd B."/>
            <person name="Jarett J.K."/>
            <person name="Geller-Mcgrath D.E."/>
            <person name="Sieber C.M.K."/>
            <person name="Emerson J.B."/>
            <person name="Anantharaman K."/>
            <person name="Thomas B.C."/>
            <person name="Malmstrom R."/>
            <person name="Stieglmeier M."/>
            <person name="Klingl A."/>
            <person name="Woyke T."/>
            <person name="Ryan C.M."/>
            <person name="Banfield J.F."/>
        </authorList>
    </citation>
    <scope>NUCLEOTIDE SEQUENCE [LARGE SCALE GENOMIC DNA]</scope>
</reference>
<name>A0A2M8LCY4_9BACT</name>
<keyword evidence="1" id="KW-0812">Transmembrane</keyword>
<dbReference type="EMBL" id="PFEQ01000001">
    <property type="protein sequence ID" value="PJE74503.1"/>
    <property type="molecule type" value="Genomic_DNA"/>
</dbReference>
<organism evidence="2 3">
    <name type="scientific">Candidatus Taylorbacteria bacterium CG10_big_fil_rev_8_21_14_0_10_41_48</name>
    <dbReference type="NCBI Taxonomy" id="1975024"/>
    <lineage>
        <taxon>Bacteria</taxon>
        <taxon>Candidatus Tayloriibacteriota</taxon>
    </lineage>
</organism>